<keyword evidence="3" id="KW-1185">Reference proteome</keyword>
<dbReference type="SUPFAM" id="SSF52833">
    <property type="entry name" value="Thioredoxin-like"/>
    <property type="match status" value="1"/>
</dbReference>
<dbReference type="Pfam" id="PF00085">
    <property type="entry name" value="Thioredoxin"/>
    <property type="match status" value="1"/>
</dbReference>
<proteinExistence type="predicted"/>
<dbReference type="Gene3D" id="3.40.30.10">
    <property type="entry name" value="Glutaredoxin"/>
    <property type="match status" value="1"/>
</dbReference>
<dbReference type="PROSITE" id="PS51352">
    <property type="entry name" value="THIOREDOXIN_2"/>
    <property type="match status" value="1"/>
</dbReference>
<protein>
    <submittedName>
        <fullName evidence="2">TMX2-like protein</fullName>
    </submittedName>
</protein>
<evidence type="ECO:0000313" key="2">
    <source>
        <dbReference type="EMBL" id="WAR03788.1"/>
    </source>
</evidence>
<evidence type="ECO:0000313" key="3">
    <source>
        <dbReference type="Proteomes" id="UP001164746"/>
    </source>
</evidence>
<accession>A0ABY7E4R8</accession>
<dbReference type="EMBL" id="CP111015">
    <property type="protein sequence ID" value="WAR03788.1"/>
    <property type="molecule type" value="Genomic_DNA"/>
</dbReference>
<dbReference type="InterPro" id="IPR013766">
    <property type="entry name" value="Thioredoxin_domain"/>
</dbReference>
<evidence type="ECO:0000259" key="1">
    <source>
        <dbReference type="PROSITE" id="PS51352"/>
    </source>
</evidence>
<dbReference type="Proteomes" id="UP001164746">
    <property type="component" value="Chromosome 4"/>
</dbReference>
<dbReference type="InterPro" id="IPR036249">
    <property type="entry name" value="Thioredoxin-like_sf"/>
</dbReference>
<dbReference type="PANTHER" id="PTHR45663">
    <property type="entry name" value="GEO12009P1"/>
    <property type="match status" value="1"/>
</dbReference>
<gene>
    <name evidence="2" type="ORF">MAR_010346</name>
</gene>
<reference evidence="2" key="1">
    <citation type="submission" date="2022-11" db="EMBL/GenBank/DDBJ databases">
        <title>Centuries of genome instability and evolution in soft-shell clam transmissible cancer (bioRxiv).</title>
        <authorList>
            <person name="Hart S.F.M."/>
            <person name="Yonemitsu M.A."/>
            <person name="Giersch R.M."/>
            <person name="Beal B.F."/>
            <person name="Arriagada G."/>
            <person name="Davis B.W."/>
            <person name="Ostrander E.A."/>
            <person name="Goff S.P."/>
            <person name="Metzger M.J."/>
        </authorList>
    </citation>
    <scope>NUCLEOTIDE SEQUENCE</scope>
    <source>
        <strain evidence="2">MELC-2E11</strain>
        <tissue evidence="2">Siphon/mantle</tissue>
    </source>
</reference>
<feature type="domain" description="Thioredoxin" evidence="1">
    <location>
        <begin position="111"/>
        <end position="256"/>
    </location>
</feature>
<name>A0ABY7E4R8_MYAAR</name>
<organism evidence="2 3">
    <name type="scientific">Mya arenaria</name>
    <name type="common">Soft-shell clam</name>
    <dbReference type="NCBI Taxonomy" id="6604"/>
    <lineage>
        <taxon>Eukaryota</taxon>
        <taxon>Metazoa</taxon>
        <taxon>Spiralia</taxon>
        <taxon>Lophotrochozoa</taxon>
        <taxon>Mollusca</taxon>
        <taxon>Bivalvia</taxon>
        <taxon>Autobranchia</taxon>
        <taxon>Heteroconchia</taxon>
        <taxon>Euheterodonta</taxon>
        <taxon>Imparidentia</taxon>
        <taxon>Neoheterodontei</taxon>
        <taxon>Myida</taxon>
        <taxon>Myoidea</taxon>
        <taxon>Myidae</taxon>
        <taxon>Mya</taxon>
    </lineage>
</organism>
<dbReference type="PANTHER" id="PTHR45663:SF44">
    <property type="entry name" value="OS01G0200400 PROTEIN"/>
    <property type="match status" value="1"/>
</dbReference>
<sequence length="266" mass="30842">MDVVGLFRPLFNVKYIKEVSKTYLIPHIYVNIILSVSYFLLKTVSPFCDILFTDCSLALQQWEWLTFLGCVIVLKNRKQASSAEYVSVACMFAKALNLIMFYQNMHFVFLPRPVYKGPEFVTYFRGPHLKNEIARDKRVTWVICFYAAWSPPCVTLAPVFSEISAEYHLENLQFGKIDISKFPEVAEEYRISTSSFSKQLPTVVVFQEGKEKTRRPAISAKGTVVKYSFTKQNIIKDFEINEIYNQCRKSLPKQKKTTSEAEKKEQ</sequence>